<feature type="compositionally biased region" description="Acidic residues" evidence="1">
    <location>
        <begin position="210"/>
        <end position="226"/>
    </location>
</feature>
<feature type="compositionally biased region" description="Acidic residues" evidence="1">
    <location>
        <begin position="74"/>
        <end position="83"/>
    </location>
</feature>
<feature type="region of interest" description="Disordered" evidence="1">
    <location>
        <begin position="409"/>
        <end position="453"/>
    </location>
</feature>
<dbReference type="GeneID" id="81397863"/>
<feature type="compositionally biased region" description="Basic residues" evidence="1">
    <location>
        <begin position="239"/>
        <end position="248"/>
    </location>
</feature>
<dbReference type="Pfam" id="PF10263">
    <property type="entry name" value="SprT-like"/>
    <property type="match status" value="1"/>
</dbReference>
<feature type="compositionally biased region" description="Polar residues" evidence="1">
    <location>
        <begin position="101"/>
        <end position="119"/>
    </location>
</feature>
<feature type="compositionally biased region" description="Polar residues" evidence="1">
    <location>
        <begin position="1"/>
        <end position="12"/>
    </location>
</feature>
<feature type="compositionally biased region" description="Basic and acidic residues" evidence="1">
    <location>
        <begin position="358"/>
        <end position="374"/>
    </location>
</feature>
<dbReference type="OrthoDB" id="20772at2759"/>
<feature type="compositionally biased region" description="Polar residues" evidence="1">
    <location>
        <begin position="144"/>
        <end position="169"/>
    </location>
</feature>
<organism evidence="3 4">
    <name type="scientific">Penicillium alfredii</name>
    <dbReference type="NCBI Taxonomy" id="1506179"/>
    <lineage>
        <taxon>Eukaryota</taxon>
        <taxon>Fungi</taxon>
        <taxon>Dikarya</taxon>
        <taxon>Ascomycota</taxon>
        <taxon>Pezizomycotina</taxon>
        <taxon>Eurotiomycetes</taxon>
        <taxon>Eurotiomycetidae</taxon>
        <taxon>Eurotiales</taxon>
        <taxon>Aspergillaceae</taxon>
        <taxon>Penicillium</taxon>
    </lineage>
</organism>
<feature type="compositionally biased region" description="Basic and acidic residues" evidence="1">
    <location>
        <begin position="170"/>
        <end position="187"/>
    </location>
</feature>
<dbReference type="RefSeq" id="XP_056508987.1">
    <property type="nucleotide sequence ID" value="XM_056658694.1"/>
</dbReference>
<dbReference type="PANTHER" id="PTHR23099:SF0">
    <property type="entry name" value="GERM CELL NUCLEAR ACIDIC PROTEIN"/>
    <property type="match status" value="1"/>
</dbReference>
<gene>
    <name evidence="3" type="ORF">NUU61_008169</name>
</gene>
<keyword evidence="4" id="KW-1185">Reference proteome</keyword>
<protein>
    <recommendedName>
        <fullName evidence="2">SprT-like domain-containing protein</fullName>
    </recommendedName>
</protein>
<evidence type="ECO:0000313" key="4">
    <source>
        <dbReference type="Proteomes" id="UP001141434"/>
    </source>
</evidence>
<dbReference type="GO" id="GO:0006950">
    <property type="term" value="P:response to stress"/>
    <property type="evidence" value="ECO:0007669"/>
    <property type="project" value="UniProtKB-ARBA"/>
</dbReference>
<evidence type="ECO:0000256" key="1">
    <source>
        <dbReference type="SAM" id="MobiDB-lite"/>
    </source>
</evidence>
<dbReference type="Pfam" id="PF17283">
    <property type="entry name" value="Zn_ribbon_SprT"/>
    <property type="match status" value="1"/>
</dbReference>
<dbReference type="Proteomes" id="UP001141434">
    <property type="component" value="Unassembled WGS sequence"/>
</dbReference>
<feature type="domain" description="SprT-like" evidence="2">
    <location>
        <begin position="481"/>
        <end position="649"/>
    </location>
</feature>
<evidence type="ECO:0000259" key="2">
    <source>
        <dbReference type="SMART" id="SM00731"/>
    </source>
</evidence>
<dbReference type="EMBL" id="JAPMSZ010000010">
    <property type="protein sequence ID" value="KAJ5086862.1"/>
    <property type="molecule type" value="Genomic_DNA"/>
</dbReference>
<feature type="region of interest" description="Disordered" evidence="1">
    <location>
        <begin position="1"/>
        <end position="377"/>
    </location>
</feature>
<proteinExistence type="predicted"/>
<dbReference type="PANTHER" id="PTHR23099">
    <property type="entry name" value="TRANSCRIPTIONAL REGULATOR"/>
    <property type="match status" value="1"/>
</dbReference>
<dbReference type="GO" id="GO:0005634">
    <property type="term" value="C:nucleus"/>
    <property type="evidence" value="ECO:0007669"/>
    <property type="project" value="TreeGrafter"/>
</dbReference>
<reference evidence="3" key="2">
    <citation type="journal article" date="2023" name="IMA Fungus">
        <title>Comparative genomic study of the Penicillium genus elucidates a diverse pangenome and 15 lateral gene transfer events.</title>
        <authorList>
            <person name="Petersen C."/>
            <person name="Sorensen T."/>
            <person name="Nielsen M.R."/>
            <person name="Sondergaard T.E."/>
            <person name="Sorensen J.L."/>
            <person name="Fitzpatrick D.A."/>
            <person name="Frisvad J.C."/>
            <person name="Nielsen K.L."/>
        </authorList>
    </citation>
    <scope>NUCLEOTIDE SEQUENCE</scope>
    <source>
        <strain evidence="3">IBT 34128</strain>
    </source>
</reference>
<evidence type="ECO:0000313" key="3">
    <source>
        <dbReference type="EMBL" id="KAJ5086862.1"/>
    </source>
</evidence>
<dbReference type="AlphaFoldDB" id="A0A9W9ERY4"/>
<feature type="compositionally biased region" description="Polar residues" evidence="1">
    <location>
        <begin position="190"/>
        <end position="201"/>
    </location>
</feature>
<feature type="compositionally biased region" description="Basic and acidic residues" evidence="1">
    <location>
        <begin position="249"/>
        <end position="258"/>
    </location>
</feature>
<dbReference type="InterPro" id="IPR006640">
    <property type="entry name" value="SprT-like_domain"/>
</dbReference>
<feature type="compositionally biased region" description="Acidic residues" evidence="1">
    <location>
        <begin position="410"/>
        <end position="431"/>
    </location>
</feature>
<name>A0A9W9ERY4_9EURO</name>
<reference evidence="3" key="1">
    <citation type="submission" date="2022-11" db="EMBL/GenBank/DDBJ databases">
        <authorList>
            <person name="Petersen C."/>
        </authorList>
    </citation>
    <scope>NUCLEOTIDE SEQUENCE</scope>
    <source>
        <strain evidence="3">IBT 34128</strain>
    </source>
</reference>
<feature type="compositionally biased region" description="Basic and acidic residues" evidence="1">
    <location>
        <begin position="124"/>
        <end position="136"/>
    </location>
</feature>
<comment type="caution">
    <text evidence="3">The sequence shown here is derived from an EMBL/GenBank/DDBJ whole genome shotgun (WGS) entry which is preliminary data.</text>
</comment>
<dbReference type="InterPro" id="IPR035240">
    <property type="entry name" value="SprT_Zn_ribbon"/>
</dbReference>
<accession>A0A9W9ERY4</accession>
<dbReference type="SMART" id="SM00731">
    <property type="entry name" value="SprT"/>
    <property type="match status" value="1"/>
</dbReference>
<sequence>MARLNTIPQSSDTPHRTPGLYGRPGHASPAFADSPISRERTTRKSYSTTKGRTAMSPHETKKAKPSAIFNIFSDADDDGDDKDESAHNSSSPHQKPRKSRTLNNTQVNSLLLPHPTTSRYRPMHKLETADYDKENDRSEDEYPVSTSPSFQEPIRSQASQRNMQRTPTRSRTDHRSSIDPLPARDETDNSSDNNSFHSLDNSLDDFIVSDNEELSYDETSDSETDDQVAPPPSPPTQSPRKRLLRGRRPNTEADEIKDSATPSSPKEHIPLEPSLPELIKTRATKLDTKPRRLFQHNSIAKGYDQIPLDEDNEPLPPLETELPKSEPEHGPSSLQLTPPRQHPEALFSSPSPNRLRSPTKEKNRIPPTPHRENVDAFWSQEVTNDWIDQHSPRKDKSSGGSVFELLREFEDSDYEPEEETNTPPVIEDDSDIMSRDKKPTTPKTPSKTALKKAEIEQRRALRAQRASFDQKKASFAENFLQVLDDAVADGEVTRLATKTGGVQITWNKTLKTTAGRAQWRGDKVLTPEGLTTHHYASIELAERIIDSEDRLLNTLAHEYCHLANFMISNVHGHPHGSSFKRWGYRCSDMLKDHPVYGGRIVVTTKHNYAINFKYVWACQGCTVTYGRHSKSIKPESARCGVCRGELQQIKPKPRNVSPKKNKLPPPVRKGVVDDVANELGAVTL</sequence>